<dbReference type="InterPro" id="IPR050623">
    <property type="entry name" value="Glucan_succinyl_AcylTrfase"/>
</dbReference>
<dbReference type="InterPro" id="IPR002656">
    <property type="entry name" value="Acyl_transf_3_dom"/>
</dbReference>
<feature type="domain" description="Acyltransferase 3" evidence="2">
    <location>
        <begin position="6"/>
        <end position="313"/>
    </location>
</feature>
<dbReference type="PANTHER" id="PTHR36927">
    <property type="entry name" value="BLR4337 PROTEIN"/>
    <property type="match status" value="1"/>
</dbReference>
<feature type="transmembrane region" description="Helical" evidence="1">
    <location>
        <begin position="85"/>
        <end position="104"/>
    </location>
</feature>
<feature type="transmembrane region" description="Helical" evidence="1">
    <location>
        <begin position="155"/>
        <end position="173"/>
    </location>
</feature>
<keyword evidence="1" id="KW-1133">Transmembrane helix</keyword>
<dbReference type="Pfam" id="PF01757">
    <property type="entry name" value="Acyl_transf_3"/>
    <property type="match status" value="1"/>
</dbReference>
<organism evidence="3">
    <name type="scientific">marine metagenome</name>
    <dbReference type="NCBI Taxonomy" id="408172"/>
    <lineage>
        <taxon>unclassified sequences</taxon>
        <taxon>metagenomes</taxon>
        <taxon>ecological metagenomes</taxon>
    </lineage>
</organism>
<dbReference type="GO" id="GO:0016747">
    <property type="term" value="F:acyltransferase activity, transferring groups other than amino-acyl groups"/>
    <property type="evidence" value="ECO:0007669"/>
    <property type="project" value="InterPro"/>
</dbReference>
<feature type="transmembrane region" description="Helical" evidence="1">
    <location>
        <begin position="295"/>
        <end position="313"/>
    </location>
</feature>
<evidence type="ECO:0000256" key="1">
    <source>
        <dbReference type="SAM" id="Phobius"/>
    </source>
</evidence>
<feature type="transmembrane region" description="Helical" evidence="1">
    <location>
        <begin position="56"/>
        <end position="79"/>
    </location>
</feature>
<sequence>SGMGTAFAFKRRTWKVFLKERVKRLLVPMFFGAWTMGFAGSVFLGEHEDTSPSGLAFGFLFGIIWRSLVFWVPVIGKLIALGHLWFLWNLFQYSVLLTPVFYVVRNYPDGRLARFLRSSFTLPGGIGVFVLLPLVLVLIEVLFKPWFPGFIGVGYEWFWFLVFFAFGYICITAKDEYYGFIEGRRMVITVLTLLWTIGFVWLRLEQHKTGVPYVDGGWLENDIIHNKITLLACVIHSFHAWFWCLTVFSWGAHLLNKPSKNLTYLNQGVYPFYIAHMPLTFAGLRLATNLGLRDYPAVILGTVFVVLTCWIFFEGVRRTRITRFLFGIKERKSVAPISVN</sequence>
<proteinExistence type="predicted"/>
<protein>
    <recommendedName>
        <fullName evidence="2">Acyltransferase 3 domain-containing protein</fullName>
    </recommendedName>
</protein>
<evidence type="ECO:0000313" key="3">
    <source>
        <dbReference type="EMBL" id="SUZ82087.1"/>
    </source>
</evidence>
<keyword evidence="1" id="KW-0812">Transmembrane</keyword>
<dbReference type="EMBL" id="UINC01001491">
    <property type="protein sequence ID" value="SUZ82087.1"/>
    <property type="molecule type" value="Genomic_DNA"/>
</dbReference>
<name>A0A381QWH2_9ZZZZ</name>
<feature type="non-terminal residue" evidence="3">
    <location>
        <position position="1"/>
    </location>
</feature>
<dbReference type="PANTHER" id="PTHR36927:SF1">
    <property type="entry name" value="MDO-LIKE PROTEIN"/>
    <property type="match status" value="1"/>
</dbReference>
<keyword evidence="1" id="KW-0472">Membrane</keyword>
<evidence type="ECO:0000259" key="2">
    <source>
        <dbReference type="Pfam" id="PF01757"/>
    </source>
</evidence>
<feature type="transmembrane region" description="Helical" evidence="1">
    <location>
        <begin position="25"/>
        <end position="44"/>
    </location>
</feature>
<gene>
    <name evidence="3" type="ORF">METZ01_LOCUS34941</name>
</gene>
<dbReference type="AlphaFoldDB" id="A0A381QWH2"/>
<feature type="transmembrane region" description="Helical" evidence="1">
    <location>
        <begin position="185"/>
        <end position="204"/>
    </location>
</feature>
<feature type="transmembrane region" description="Helical" evidence="1">
    <location>
        <begin position="228"/>
        <end position="252"/>
    </location>
</feature>
<accession>A0A381QWH2</accession>
<reference evidence="3" key="1">
    <citation type="submission" date="2018-05" db="EMBL/GenBank/DDBJ databases">
        <authorList>
            <person name="Lanie J.A."/>
            <person name="Ng W.-L."/>
            <person name="Kazmierczak K.M."/>
            <person name="Andrzejewski T.M."/>
            <person name="Davidsen T.M."/>
            <person name="Wayne K.J."/>
            <person name="Tettelin H."/>
            <person name="Glass J.I."/>
            <person name="Rusch D."/>
            <person name="Podicherti R."/>
            <person name="Tsui H.-C.T."/>
            <person name="Winkler M.E."/>
        </authorList>
    </citation>
    <scope>NUCLEOTIDE SEQUENCE</scope>
</reference>
<feature type="transmembrane region" description="Helical" evidence="1">
    <location>
        <begin position="125"/>
        <end position="143"/>
    </location>
</feature>